<dbReference type="Gene3D" id="3.30.70.2220">
    <property type="entry name" value="CRISPR-Cas system, Cmr2 subunit, D1 domain, cysteine cluster"/>
    <property type="match status" value="1"/>
</dbReference>
<gene>
    <name evidence="4" type="ORF">BON30_46065</name>
</gene>
<dbReference type="OrthoDB" id="9758700at2"/>
<dbReference type="InterPro" id="IPR000160">
    <property type="entry name" value="GGDEF_dom"/>
</dbReference>
<reference evidence="4 5" key="2">
    <citation type="submission" date="2016-12" db="EMBL/GenBank/DDBJ databases">
        <title>Draft Genome Sequence of Cystobacter ferrugineus Strain Cbfe23.</title>
        <authorList>
            <person name="Akbar S."/>
            <person name="Dowd S.E."/>
            <person name="Stevens D.C."/>
        </authorList>
    </citation>
    <scope>NUCLEOTIDE SEQUENCE [LARGE SCALE GENOMIC DNA]</scope>
    <source>
        <strain evidence="4 5">Cbfe23</strain>
    </source>
</reference>
<evidence type="ECO:0000256" key="2">
    <source>
        <dbReference type="ARBA" id="ARBA00023118"/>
    </source>
</evidence>
<dbReference type="Proteomes" id="UP000182229">
    <property type="component" value="Unassembled WGS sequence"/>
</dbReference>
<proteinExistence type="predicted"/>
<sequence>MSSHLLLMSLGPVQDFIAQARRTRDLWFGSHVLSVLSQKAALAARELRAELVFPALLDEKDPSPSVPNKLLVLVREGEPRTVARAAREAARAHLLHWGMEVWEKHRQLVDDQARKTAEEQLDTLLEFHAAWSAFSTAEDYPEALRRAEDALAARRRLRAFTPWAHQRGGIHKSSLDGARESVLGQGERRGGKWERFRIGRREQLDALGLLKRTGGEPGQFVPVPTIGLAAYTALAKETRPAELAALARECEALGREGWLTRVDAGGKAWVDDFPFDAQVLLPGRWNTHLKEQCLDRERAERFGDTFVRPLLRALGEPFPYVACLVADGDRMGETLRALAPRGSAAHQTLSRALSGFATEARRILQQRHRGVLVYAGGDDVLGFVCLPDALRCAAELYQAFASAMKEALAGSGVPPPTLSVGLGVGHVLESLGDLLTLGRQAEGLAKGEDRDGFALLMRLHSSREYKWRARWPEHPVEALEAAVSLREQGRLPLTKVREVRTLLRRMPSRRAALEDEASWARLLSNELQRVLARVELGSAEAGLTPSEVGLRLENQRTWAELHAHVEAWAERMSLAEVLARAKPRSRGATGGES</sequence>
<dbReference type="GO" id="GO:0051607">
    <property type="term" value="P:defense response to virus"/>
    <property type="evidence" value="ECO:0007669"/>
    <property type="project" value="UniProtKB-KW"/>
</dbReference>
<dbReference type="STRING" id="83449.BON30_46065"/>
<dbReference type="InterPro" id="IPR054767">
    <property type="entry name" value="Cas10-Cmr2_palm2"/>
</dbReference>
<name>A0A1L9AV63_9BACT</name>
<dbReference type="InterPro" id="IPR013407">
    <property type="entry name" value="CRISPR-assoc_prot_Cmr2"/>
</dbReference>
<reference evidence="5" key="1">
    <citation type="submission" date="2016-11" db="EMBL/GenBank/DDBJ databases">
        <authorList>
            <person name="Shukria A."/>
            <person name="Stevens D.C."/>
        </authorList>
    </citation>
    <scope>NUCLEOTIDE SEQUENCE [LARGE SCALE GENOMIC DNA]</scope>
    <source>
        <strain evidence="5">Cbfe23</strain>
    </source>
</reference>
<organism evidence="4 5">
    <name type="scientific">Cystobacter ferrugineus</name>
    <dbReference type="NCBI Taxonomy" id="83449"/>
    <lineage>
        <taxon>Bacteria</taxon>
        <taxon>Pseudomonadati</taxon>
        <taxon>Myxococcota</taxon>
        <taxon>Myxococcia</taxon>
        <taxon>Myxococcales</taxon>
        <taxon>Cystobacterineae</taxon>
        <taxon>Archangiaceae</taxon>
        <taxon>Cystobacter</taxon>
    </lineage>
</organism>
<dbReference type="InterPro" id="IPR038242">
    <property type="entry name" value="Cmr2_N"/>
</dbReference>
<evidence type="ECO:0000259" key="3">
    <source>
        <dbReference type="PROSITE" id="PS50887"/>
    </source>
</evidence>
<dbReference type="Pfam" id="PF22335">
    <property type="entry name" value="Cas10-Cmr2_palm2"/>
    <property type="match status" value="1"/>
</dbReference>
<protein>
    <submittedName>
        <fullName evidence="4">Type III-B CRISPR-associated protein Cas10/Cmr2</fullName>
    </submittedName>
</protein>
<dbReference type="InterPro" id="IPR024615">
    <property type="entry name" value="CRISPR-assoc_Cmr2_N"/>
</dbReference>
<dbReference type="InterPro" id="IPR043128">
    <property type="entry name" value="Rev_trsase/Diguanyl_cyclase"/>
</dbReference>
<keyword evidence="5" id="KW-1185">Reference proteome</keyword>
<dbReference type="NCBIfam" id="TIGR02577">
    <property type="entry name" value="cas_TM1794_Cmr2"/>
    <property type="match status" value="1"/>
</dbReference>
<dbReference type="Gene3D" id="3.30.70.270">
    <property type="match status" value="1"/>
</dbReference>
<evidence type="ECO:0000313" key="5">
    <source>
        <dbReference type="Proteomes" id="UP000182229"/>
    </source>
</evidence>
<evidence type="ECO:0000256" key="1">
    <source>
        <dbReference type="ARBA" id="ARBA00022741"/>
    </source>
</evidence>
<keyword evidence="2" id="KW-0051">Antiviral defense</keyword>
<accession>A0A1L9AV63</accession>
<comment type="caution">
    <text evidence="4">The sequence shown here is derived from an EMBL/GenBank/DDBJ whole genome shotgun (WGS) entry which is preliminary data.</text>
</comment>
<dbReference type="Pfam" id="PF12469">
    <property type="entry name" value="Cmr2_N"/>
    <property type="match status" value="1"/>
</dbReference>
<dbReference type="PROSITE" id="PS50887">
    <property type="entry name" value="GGDEF"/>
    <property type="match status" value="1"/>
</dbReference>
<dbReference type="AlphaFoldDB" id="A0A1L9AV63"/>
<evidence type="ECO:0000313" key="4">
    <source>
        <dbReference type="EMBL" id="OJH33897.1"/>
    </source>
</evidence>
<keyword evidence="1" id="KW-0547">Nucleotide-binding</keyword>
<dbReference type="RefSeq" id="WP_071905013.1">
    <property type="nucleotide sequence ID" value="NZ_MPIN01000025.1"/>
</dbReference>
<feature type="domain" description="GGDEF" evidence="3">
    <location>
        <begin position="319"/>
        <end position="458"/>
    </location>
</feature>
<dbReference type="GO" id="GO:0000166">
    <property type="term" value="F:nucleotide binding"/>
    <property type="evidence" value="ECO:0007669"/>
    <property type="project" value="UniProtKB-KW"/>
</dbReference>
<dbReference type="EMBL" id="MPIN01000025">
    <property type="protein sequence ID" value="OJH33897.1"/>
    <property type="molecule type" value="Genomic_DNA"/>
</dbReference>